<sequence length="181" mass="20544">MRTFMNAKAMAKTLESSLAARNIDLPHSAALEIVAAQFGCKDWNVLSARIASEVRADDGSIAIQPAIPVVRTFSEEKAREFYCDWLGFRVDWEHRFAPGMPLYQQISRSESLLHLSEHHGDATPGSTCFVRVAGIEAYHRELHAKRYANMRPGIEKVDWGLEMTVIDPFGNRIRFCEQRHV</sequence>
<dbReference type="EMBL" id="JBHSJF010000006">
    <property type="protein sequence ID" value="MFC5068210.1"/>
    <property type="molecule type" value="Genomic_DNA"/>
</dbReference>
<reference evidence="6" key="1">
    <citation type="journal article" date="2019" name="Int. J. Syst. Evol. Microbiol.">
        <title>The Global Catalogue of Microorganisms (GCM) 10K type strain sequencing project: providing services to taxonomists for standard genome sequencing and annotation.</title>
        <authorList>
            <consortium name="The Broad Institute Genomics Platform"/>
            <consortium name="The Broad Institute Genome Sequencing Center for Infectious Disease"/>
            <person name="Wu L."/>
            <person name="Ma J."/>
        </authorList>
    </citation>
    <scope>NUCLEOTIDE SEQUENCE [LARGE SCALE GENOMIC DNA]</scope>
    <source>
        <strain evidence="6">CGMCC 1.16444</strain>
    </source>
</reference>
<dbReference type="Pfam" id="PF20066">
    <property type="entry name" value="Glyoxalase_8"/>
    <property type="match status" value="1"/>
</dbReference>
<dbReference type="Gene3D" id="3.10.180.10">
    <property type="entry name" value="2,3-Dihydroxybiphenyl 1,2-Dioxygenase, domain 1"/>
    <property type="match status" value="1"/>
</dbReference>
<keyword evidence="3" id="KW-0046">Antibiotic resistance</keyword>
<evidence type="ECO:0000313" key="6">
    <source>
        <dbReference type="Proteomes" id="UP001595796"/>
    </source>
</evidence>
<dbReference type="InterPro" id="IPR045517">
    <property type="entry name" value="Glyoxalase_8"/>
</dbReference>
<dbReference type="Pfam" id="PF19581">
    <property type="entry name" value="Glyoxalase_7"/>
    <property type="match status" value="1"/>
</dbReference>
<dbReference type="InterPro" id="IPR000335">
    <property type="entry name" value="Bleomycin-R"/>
</dbReference>
<dbReference type="CDD" id="cd08349">
    <property type="entry name" value="BLMA_like"/>
    <property type="match status" value="1"/>
</dbReference>
<dbReference type="InterPro" id="IPR029068">
    <property type="entry name" value="Glyas_Bleomycin-R_OHBP_Dase"/>
</dbReference>
<dbReference type="Proteomes" id="UP001595796">
    <property type="component" value="Unassembled WGS sequence"/>
</dbReference>
<comment type="caution">
    <text evidence="5">The sequence shown here is derived from an EMBL/GenBank/DDBJ whole genome shotgun (WGS) entry which is preliminary data.</text>
</comment>
<proteinExistence type="inferred from homology"/>
<dbReference type="RefSeq" id="WP_114955870.1">
    <property type="nucleotide sequence ID" value="NZ_JBHSJF010000006.1"/>
</dbReference>
<evidence type="ECO:0000256" key="1">
    <source>
        <dbReference type="ARBA" id="ARBA00011051"/>
    </source>
</evidence>
<accession>A0ABV9YZG8</accession>
<organism evidence="5 6">
    <name type="scientific">Flaviflagellibacter deserti</name>
    <dbReference type="NCBI Taxonomy" id="2267266"/>
    <lineage>
        <taxon>Bacteria</taxon>
        <taxon>Pseudomonadati</taxon>
        <taxon>Pseudomonadota</taxon>
        <taxon>Alphaproteobacteria</taxon>
        <taxon>Hyphomicrobiales</taxon>
        <taxon>Flaviflagellibacter</taxon>
    </lineage>
</organism>
<evidence type="ECO:0000313" key="5">
    <source>
        <dbReference type="EMBL" id="MFC5068210.1"/>
    </source>
</evidence>
<dbReference type="SUPFAM" id="SSF54593">
    <property type="entry name" value="Glyoxalase/Bleomycin resistance protein/Dihydroxybiphenyl dioxygenase"/>
    <property type="match status" value="1"/>
</dbReference>
<comment type="similarity">
    <text evidence="1">Belongs to the bleomycin resistance protein family.</text>
</comment>
<keyword evidence="6" id="KW-1185">Reference proteome</keyword>
<dbReference type="PROSITE" id="PS51819">
    <property type="entry name" value="VOC"/>
    <property type="match status" value="1"/>
</dbReference>
<dbReference type="InterPro" id="IPR037523">
    <property type="entry name" value="VOC_core"/>
</dbReference>
<name>A0ABV9YZG8_9HYPH</name>
<evidence type="ECO:0000256" key="3">
    <source>
        <dbReference type="ARBA" id="ARBA00023251"/>
    </source>
</evidence>
<protein>
    <recommendedName>
        <fullName evidence="2">Bleomycin resistance protein</fullName>
    </recommendedName>
</protein>
<evidence type="ECO:0000259" key="4">
    <source>
        <dbReference type="PROSITE" id="PS51819"/>
    </source>
</evidence>
<feature type="domain" description="VOC" evidence="4">
    <location>
        <begin position="64"/>
        <end position="178"/>
    </location>
</feature>
<gene>
    <name evidence="5" type="ORF">ACFPFW_09315</name>
</gene>
<evidence type="ECO:0000256" key="2">
    <source>
        <dbReference type="ARBA" id="ARBA00021572"/>
    </source>
</evidence>